<comment type="caution">
    <text evidence="1">The sequence shown here is derived from an EMBL/GenBank/DDBJ whole genome shotgun (WGS) entry which is preliminary data.</text>
</comment>
<evidence type="ECO:0000313" key="2">
    <source>
        <dbReference type="Proteomes" id="UP000830375"/>
    </source>
</evidence>
<dbReference type="Proteomes" id="UP000830375">
    <property type="component" value="Unassembled WGS sequence"/>
</dbReference>
<evidence type="ECO:0000313" key="1">
    <source>
        <dbReference type="EMBL" id="KAI2649505.1"/>
    </source>
</evidence>
<sequence>MVNLCLPLSAGKDTFELEAVEKQIHELLEKQAELRERRATLVSSRADAHKSEAWCTQDTIFPGLLHSRAGTPRTLGAAEDASQAPGEDLSIRNHFTPLCETERDAVISEDSIVRHVLAKGKVHTHFFPGAHILDGSGQIPTILKDNESIGAIVLHAGVNVIKLRQI</sequence>
<proteinExistence type="predicted"/>
<name>A0ABQ8LFM8_LABRO</name>
<dbReference type="Gene3D" id="3.40.50.12690">
    <property type="match status" value="1"/>
</dbReference>
<gene>
    <name evidence="1" type="ORF">H4Q32_015473</name>
</gene>
<protein>
    <submittedName>
        <fullName evidence="1">Urease accessory protein UreE</fullName>
    </submittedName>
</protein>
<organism evidence="1 2">
    <name type="scientific">Labeo rohita</name>
    <name type="common">Indian major carp</name>
    <name type="synonym">Cyprinus rohita</name>
    <dbReference type="NCBI Taxonomy" id="84645"/>
    <lineage>
        <taxon>Eukaryota</taxon>
        <taxon>Metazoa</taxon>
        <taxon>Chordata</taxon>
        <taxon>Craniata</taxon>
        <taxon>Vertebrata</taxon>
        <taxon>Euteleostomi</taxon>
        <taxon>Actinopterygii</taxon>
        <taxon>Neopterygii</taxon>
        <taxon>Teleostei</taxon>
        <taxon>Ostariophysi</taxon>
        <taxon>Cypriniformes</taxon>
        <taxon>Cyprinidae</taxon>
        <taxon>Labeoninae</taxon>
        <taxon>Labeonini</taxon>
        <taxon>Labeo</taxon>
    </lineage>
</organism>
<reference evidence="1 2" key="1">
    <citation type="submission" date="2022-01" db="EMBL/GenBank/DDBJ databases">
        <title>A high-quality chromosome-level genome assembly of rohu carp, Labeo rohita.</title>
        <authorList>
            <person name="Arick M.A. II"/>
            <person name="Hsu C.-Y."/>
            <person name="Magbanua Z."/>
            <person name="Pechanova O."/>
            <person name="Grover C."/>
            <person name="Miller E."/>
            <person name="Thrash A."/>
            <person name="Ezzel L."/>
            <person name="Alam S."/>
            <person name="Benzie J."/>
            <person name="Hamilton M."/>
            <person name="Karsi A."/>
            <person name="Lawrence M.L."/>
            <person name="Peterson D.G."/>
        </authorList>
    </citation>
    <scope>NUCLEOTIDE SEQUENCE [LARGE SCALE GENOMIC DNA]</scope>
    <source>
        <strain evidence="2">BAU-BD-2019</strain>
        <tissue evidence="1">Blood</tissue>
    </source>
</reference>
<dbReference type="EMBL" id="JACTAM010000023">
    <property type="protein sequence ID" value="KAI2649505.1"/>
    <property type="molecule type" value="Genomic_DNA"/>
</dbReference>
<accession>A0ABQ8LFM8</accession>
<keyword evidence="2" id="KW-1185">Reference proteome</keyword>